<dbReference type="EMBL" id="JBHTOQ010000018">
    <property type="protein sequence ID" value="MFD1481262.1"/>
    <property type="molecule type" value="Genomic_DNA"/>
</dbReference>
<keyword evidence="1 3" id="KW-0328">Glycosyltransferase</keyword>
<sequence length="409" mass="45018">MKPRLILVPSVHVVRDAEGLRMDDKFIEGIRMFAREWDGPVRVVIREYDGALPFSRRIDPADLPCELRVIGPEIPITPEDLQGGDIVLAAADDFRQMSLPPVCAAVGARLVYAIEYDLATRMAVSQMDLATLRPLKRLLRTLRAKQWLLSHERRLRRALRAADGVQANGFPAWTAYRGLSASPCLYLDGRMSRDAMATPADQARRAAQTGPLRIVHAGRLIAMKGSQDLVPFAQALRDEGVDFTLDIFGTGPMRAPMAADLARLGLGGEADLPGGQPGPVRLHQPVDFSTELVPWMRDKADLFVAFHRQSDPSCSYLEAMGCGLAVMGSSNAMWTELAKQSQGGWVAPMGQPATMARQIAALNRTDIMTAGERALHYAQDHDFDREFARRIDHLRQLAPALTPAQHAST</sequence>
<comment type="caution">
    <text evidence="3">The sequence shown here is derived from an EMBL/GenBank/DDBJ whole genome shotgun (WGS) entry which is preliminary data.</text>
</comment>
<dbReference type="Gene3D" id="3.40.50.2000">
    <property type="entry name" value="Glycogen Phosphorylase B"/>
    <property type="match status" value="1"/>
</dbReference>
<dbReference type="RefSeq" id="WP_165571175.1">
    <property type="nucleotide sequence ID" value="NZ_CBCSAJ010000019.1"/>
</dbReference>
<proteinExistence type="predicted"/>
<evidence type="ECO:0000313" key="3">
    <source>
        <dbReference type="EMBL" id="MFD1481262.1"/>
    </source>
</evidence>
<dbReference type="SUPFAM" id="SSF53756">
    <property type="entry name" value="UDP-Glycosyltransferase/glycogen phosphorylase"/>
    <property type="match status" value="1"/>
</dbReference>
<dbReference type="EC" id="2.4.-.-" evidence="3"/>
<evidence type="ECO:0000256" key="1">
    <source>
        <dbReference type="ARBA" id="ARBA00022676"/>
    </source>
</evidence>
<dbReference type="PANTHER" id="PTHR12526:SF510">
    <property type="entry name" value="D-INOSITOL 3-PHOSPHATE GLYCOSYLTRANSFERASE"/>
    <property type="match status" value="1"/>
</dbReference>
<dbReference type="Pfam" id="PF13692">
    <property type="entry name" value="Glyco_trans_1_4"/>
    <property type="match status" value="1"/>
</dbReference>
<keyword evidence="2 3" id="KW-0808">Transferase</keyword>
<dbReference type="Proteomes" id="UP001597302">
    <property type="component" value="Unassembled WGS sequence"/>
</dbReference>
<evidence type="ECO:0000256" key="2">
    <source>
        <dbReference type="ARBA" id="ARBA00022679"/>
    </source>
</evidence>
<keyword evidence="4" id="KW-1185">Reference proteome</keyword>
<name>A0ABW4DU85_9RHOB</name>
<protein>
    <submittedName>
        <fullName evidence="3">Glycosyltransferase</fullName>
        <ecNumber evidence="3">2.4.-.-</ecNumber>
    </submittedName>
</protein>
<evidence type="ECO:0000313" key="4">
    <source>
        <dbReference type="Proteomes" id="UP001597302"/>
    </source>
</evidence>
<dbReference type="PANTHER" id="PTHR12526">
    <property type="entry name" value="GLYCOSYLTRANSFERASE"/>
    <property type="match status" value="1"/>
</dbReference>
<gene>
    <name evidence="3" type="ORF">ACFQ5P_08140</name>
</gene>
<accession>A0ABW4DU85</accession>
<organism evidence="3 4">
    <name type="scientific">Paracoccus nototheniae</name>
    <dbReference type="NCBI Taxonomy" id="2489002"/>
    <lineage>
        <taxon>Bacteria</taxon>
        <taxon>Pseudomonadati</taxon>
        <taxon>Pseudomonadota</taxon>
        <taxon>Alphaproteobacteria</taxon>
        <taxon>Rhodobacterales</taxon>
        <taxon>Paracoccaceae</taxon>
        <taxon>Paracoccus</taxon>
    </lineage>
</organism>
<reference evidence="4" key="1">
    <citation type="journal article" date="2019" name="Int. J. Syst. Evol. Microbiol.">
        <title>The Global Catalogue of Microorganisms (GCM) 10K type strain sequencing project: providing services to taxonomists for standard genome sequencing and annotation.</title>
        <authorList>
            <consortium name="The Broad Institute Genomics Platform"/>
            <consortium name="The Broad Institute Genome Sequencing Center for Infectious Disease"/>
            <person name="Wu L."/>
            <person name="Ma J."/>
        </authorList>
    </citation>
    <scope>NUCLEOTIDE SEQUENCE [LARGE SCALE GENOMIC DNA]</scope>
    <source>
        <strain evidence="4">CCM 8875</strain>
    </source>
</reference>
<dbReference type="GO" id="GO:0016757">
    <property type="term" value="F:glycosyltransferase activity"/>
    <property type="evidence" value="ECO:0007669"/>
    <property type="project" value="UniProtKB-KW"/>
</dbReference>